<dbReference type="InterPro" id="IPR001080">
    <property type="entry name" value="3Fe4S_ferredoxin"/>
</dbReference>
<keyword evidence="6 8" id="KW-0411">Iron-sulfur</keyword>
<dbReference type="PRINTS" id="PR00352">
    <property type="entry name" value="3FE4SFRDOXIN"/>
</dbReference>
<evidence type="ECO:0000256" key="8">
    <source>
        <dbReference type="RuleBase" id="RU368020"/>
    </source>
</evidence>
<dbReference type="OrthoDB" id="14703at2"/>
<evidence type="ECO:0000256" key="7">
    <source>
        <dbReference type="ARBA" id="ARBA00023291"/>
    </source>
</evidence>
<keyword evidence="5 8" id="KW-0408">Iron</keyword>
<sequence>MKIIPDKDKCIGAGQCALIAADVFDQHDEDGRVMLLNPDPPHELLPQIEQAAAGCPALAITVQR</sequence>
<dbReference type="AlphaFoldDB" id="A0A4R4YCS8"/>
<comment type="cofactor">
    <cofactor evidence="1">
        <name>[3Fe-4S] cluster</name>
        <dbReference type="ChEBI" id="CHEBI:21137"/>
    </cofactor>
</comment>
<evidence type="ECO:0000256" key="3">
    <source>
        <dbReference type="ARBA" id="ARBA00022723"/>
    </source>
</evidence>
<evidence type="ECO:0000313" key="9">
    <source>
        <dbReference type="EMBL" id="TDD40982.1"/>
    </source>
</evidence>
<dbReference type="GO" id="GO:0009055">
    <property type="term" value="F:electron transfer activity"/>
    <property type="evidence" value="ECO:0007669"/>
    <property type="project" value="UniProtKB-UniRule"/>
</dbReference>
<evidence type="ECO:0000313" key="10">
    <source>
        <dbReference type="Proteomes" id="UP000294947"/>
    </source>
</evidence>
<accession>A0A4R4YCS8</accession>
<dbReference type="Pfam" id="PF13370">
    <property type="entry name" value="Fer4_13"/>
    <property type="match status" value="1"/>
</dbReference>
<gene>
    <name evidence="9" type="ORF">E1288_34100</name>
</gene>
<dbReference type="PANTHER" id="PTHR36923:SF3">
    <property type="entry name" value="FERREDOXIN"/>
    <property type="match status" value="1"/>
</dbReference>
<keyword evidence="10" id="KW-1185">Reference proteome</keyword>
<evidence type="ECO:0000256" key="1">
    <source>
        <dbReference type="ARBA" id="ARBA00001927"/>
    </source>
</evidence>
<keyword evidence="3 8" id="KW-0479">Metal-binding</keyword>
<organism evidence="9 10">
    <name type="scientific">Saccharopolyspora elongata</name>
    <dbReference type="NCBI Taxonomy" id="2530387"/>
    <lineage>
        <taxon>Bacteria</taxon>
        <taxon>Bacillati</taxon>
        <taxon>Actinomycetota</taxon>
        <taxon>Actinomycetes</taxon>
        <taxon>Pseudonocardiales</taxon>
        <taxon>Pseudonocardiaceae</taxon>
        <taxon>Saccharopolyspora</taxon>
    </lineage>
</organism>
<keyword evidence="2 8" id="KW-0813">Transport</keyword>
<protein>
    <recommendedName>
        <fullName evidence="8">Ferredoxin</fullName>
    </recommendedName>
</protein>
<dbReference type="SUPFAM" id="SSF54862">
    <property type="entry name" value="4Fe-4S ferredoxins"/>
    <property type="match status" value="1"/>
</dbReference>
<dbReference type="EMBL" id="SMKW01000064">
    <property type="protein sequence ID" value="TDD40982.1"/>
    <property type="molecule type" value="Genomic_DNA"/>
</dbReference>
<name>A0A4R4YCS8_9PSEU</name>
<dbReference type="Gene3D" id="3.30.70.20">
    <property type="match status" value="1"/>
</dbReference>
<dbReference type="PANTHER" id="PTHR36923">
    <property type="entry name" value="FERREDOXIN"/>
    <property type="match status" value="1"/>
</dbReference>
<keyword evidence="7" id="KW-0003">3Fe-4S</keyword>
<proteinExistence type="predicted"/>
<dbReference type="GO" id="GO:0005506">
    <property type="term" value="F:iron ion binding"/>
    <property type="evidence" value="ECO:0007669"/>
    <property type="project" value="UniProtKB-UniRule"/>
</dbReference>
<comment type="function">
    <text evidence="8">Ferredoxins are iron-sulfur proteins that transfer electrons in a wide variety of metabolic reactions.</text>
</comment>
<keyword evidence="4 8" id="KW-0249">Electron transport</keyword>
<evidence type="ECO:0000256" key="4">
    <source>
        <dbReference type="ARBA" id="ARBA00022982"/>
    </source>
</evidence>
<dbReference type="InterPro" id="IPR051269">
    <property type="entry name" value="Fe-S_cluster_ET"/>
</dbReference>
<evidence type="ECO:0000256" key="5">
    <source>
        <dbReference type="ARBA" id="ARBA00023004"/>
    </source>
</evidence>
<comment type="caution">
    <text evidence="9">The sequence shown here is derived from an EMBL/GenBank/DDBJ whole genome shotgun (WGS) entry which is preliminary data.</text>
</comment>
<dbReference type="Proteomes" id="UP000294947">
    <property type="component" value="Unassembled WGS sequence"/>
</dbReference>
<evidence type="ECO:0000256" key="6">
    <source>
        <dbReference type="ARBA" id="ARBA00023014"/>
    </source>
</evidence>
<dbReference type="RefSeq" id="WP_132492656.1">
    <property type="nucleotide sequence ID" value="NZ_SMKW01000064.1"/>
</dbReference>
<reference evidence="9 10" key="1">
    <citation type="submission" date="2019-03" db="EMBL/GenBank/DDBJ databases">
        <title>Draft genome sequences of novel Actinobacteria.</title>
        <authorList>
            <person name="Sahin N."/>
            <person name="Ay H."/>
            <person name="Saygin H."/>
        </authorList>
    </citation>
    <scope>NUCLEOTIDE SEQUENCE [LARGE SCALE GENOMIC DNA]</scope>
    <source>
        <strain evidence="9 10">7K502</strain>
    </source>
</reference>
<dbReference type="GO" id="GO:0051538">
    <property type="term" value="F:3 iron, 4 sulfur cluster binding"/>
    <property type="evidence" value="ECO:0007669"/>
    <property type="project" value="UniProtKB-KW"/>
</dbReference>
<evidence type="ECO:0000256" key="2">
    <source>
        <dbReference type="ARBA" id="ARBA00022448"/>
    </source>
</evidence>